<dbReference type="RefSeq" id="WP_074642943.1">
    <property type="nucleotide sequence ID" value="NZ_FNBL01000003.1"/>
</dbReference>
<proteinExistence type="predicted"/>
<gene>
    <name evidence="3" type="ORF">SAMN04488117_103175</name>
</gene>
<feature type="compositionally biased region" description="Acidic residues" evidence="1">
    <location>
        <begin position="127"/>
        <end position="169"/>
    </location>
</feature>
<keyword evidence="2" id="KW-0732">Signal</keyword>
<reference evidence="3 4" key="1">
    <citation type="submission" date="2016-10" db="EMBL/GenBank/DDBJ databases">
        <authorList>
            <person name="de Groot N.N."/>
        </authorList>
    </citation>
    <scope>NUCLEOTIDE SEQUENCE [LARGE SCALE GENOMIC DNA]</scope>
    <source>
        <strain evidence="3 4">DSM 27375</strain>
    </source>
</reference>
<feature type="chain" id="PRO_5010310710" description="PepSY domain-containing protein" evidence="2">
    <location>
        <begin position="23"/>
        <end position="169"/>
    </location>
</feature>
<feature type="compositionally biased region" description="Basic and acidic residues" evidence="1">
    <location>
        <begin position="71"/>
        <end position="80"/>
    </location>
</feature>
<evidence type="ECO:0000313" key="3">
    <source>
        <dbReference type="EMBL" id="SDF27042.1"/>
    </source>
</evidence>
<protein>
    <recommendedName>
        <fullName evidence="5">PepSY domain-containing protein</fullName>
    </recommendedName>
</protein>
<evidence type="ECO:0000256" key="2">
    <source>
        <dbReference type="SAM" id="SignalP"/>
    </source>
</evidence>
<dbReference type="AlphaFoldDB" id="A0A1G7JQ18"/>
<organism evidence="3 4">
    <name type="scientific">Celeribacter baekdonensis</name>
    <dbReference type="NCBI Taxonomy" id="875171"/>
    <lineage>
        <taxon>Bacteria</taxon>
        <taxon>Pseudomonadati</taxon>
        <taxon>Pseudomonadota</taxon>
        <taxon>Alphaproteobacteria</taxon>
        <taxon>Rhodobacterales</taxon>
        <taxon>Roseobacteraceae</taxon>
        <taxon>Celeribacter</taxon>
    </lineage>
</organism>
<feature type="signal peptide" evidence="2">
    <location>
        <begin position="1"/>
        <end position="22"/>
    </location>
</feature>
<dbReference type="Proteomes" id="UP000182284">
    <property type="component" value="Unassembled WGS sequence"/>
</dbReference>
<evidence type="ECO:0000256" key="1">
    <source>
        <dbReference type="SAM" id="MobiDB-lite"/>
    </source>
</evidence>
<evidence type="ECO:0000313" key="4">
    <source>
        <dbReference type="Proteomes" id="UP000182284"/>
    </source>
</evidence>
<feature type="compositionally biased region" description="Acidic residues" evidence="1">
    <location>
        <begin position="98"/>
        <end position="119"/>
    </location>
</feature>
<sequence>MHKVLLTSIAFLAAGVPVTAFAEMTTEEIIDMFPGAQKIEIKRRANTTKVEVLVDGEKIEVTFDNATNQIRKRETERLSDNDLADELDDIEQHNGDTYADEDHEDHDEADDEADDDSDDDRGSSHDSDDDDSDDSDSDDDSDNDDSDDDSDDDGDDDGDDSDDDDGDDR</sequence>
<accession>A0A1G7JQ18</accession>
<name>A0A1G7JQ18_9RHOB</name>
<dbReference type="EMBL" id="FNBL01000003">
    <property type="protein sequence ID" value="SDF27042.1"/>
    <property type="molecule type" value="Genomic_DNA"/>
</dbReference>
<evidence type="ECO:0008006" key="5">
    <source>
        <dbReference type="Google" id="ProtNLM"/>
    </source>
</evidence>
<feature type="region of interest" description="Disordered" evidence="1">
    <location>
        <begin position="68"/>
        <end position="169"/>
    </location>
</feature>